<dbReference type="OMA" id="CTNDESS"/>
<keyword evidence="5" id="KW-1133">Transmembrane helix</keyword>
<reference evidence="7" key="1">
    <citation type="submission" date="2022-11" db="UniProtKB">
        <authorList>
            <consortium name="EnsemblMetazoa"/>
        </authorList>
    </citation>
    <scope>IDENTIFICATION</scope>
</reference>
<evidence type="ECO:0000256" key="1">
    <source>
        <dbReference type="ARBA" id="ARBA00005964"/>
    </source>
</evidence>
<dbReference type="GO" id="GO:0016787">
    <property type="term" value="F:hydrolase activity"/>
    <property type="evidence" value="ECO:0007669"/>
    <property type="project" value="UniProtKB-KW"/>
</dbReference>
<evidence type="ECO:0000256" key="2">
    <source>
        <dbReference type="ARBA" id="ARBA00022729"/>
    </source>
</evidence>
<evidence type="ECO:0000313" key="7">
    <source>
        <dbReference type="EnsemblMetazoa" id="XP_038056684.1"/>
    </source>
</evidence>
<dbReference type="PROSITE" id="PS00122">
    <property type="entry name" value="CARBOXYLESTERASE_B_1"/>
    <property type="match status" value="1"/>
</dbReference>
<keyword evidence="5" id="KW-0472">Membrane</keyword>
<evidence type="ECO:0000256" key="5">
    <source>
        <dbReference type="SAM" id="Phobius"/>
    </source>
</evidence>
<dbReference type="GeneID" id="119728494"/>
<dbReference type="AlphaFoldDB" id="A0A913ZYY1"/>
<name>A0A913ZYY1_PATMI</name>
<feature type="transmembrane region" description="Helical" evidence="5">
    <location>
        <begin position="596"/>
        <end position="618"/>
    </location>
</feature>
<evidence type="ECO:0000313" key="8">
    <source>
        <dbReference type="Proteomes" id="UP000887568"/>
    </source>
</evidence>
<organism evidence="7 8">
    <name type="scientific">Patiria miniata</name>
    <name type="common">Bat star</name>
    <name type="synonym">Asterina miniata</name>
    <dbReference type="NCBI Taxonomy" id="46514"/>
    <lineage>
        <taxon>Eukaryota</taxon>
        <taxon>Metazoa</taxon>
        <taxon>Echinodermata</taxon>
        <taxon>Eleutherozoa</taxon>
        <taxon>Asterozoa</taxon>
        <taxon>Asteroidea</taxon>
        <taxon>Valvatacea</taxon>
        <taxon>Valvatida</taxon>
        <taxon>Asterinidae</taxon>
        <taxon>Patiria</taxon>
    </lineage>
</organism>
<protein>
    <recommendedName>
        <fullName evidence="4">Carboxylic ester hydrolase</fullName>
        <ecNumber evidence="4">3.1.1.-</ecNumber>
    </recommendedName>
</protein>
<feature type="domain" description="Carboxylesterase type B" evidence="6">
    <location>
        <begin position="22"/>
        <end position="541"/>
    </location>
</feature>
<evidence type="ECO:0000256" key="4">
    <source>
        <dbReference type="RuleBase" id="RU361235"/>
    </source>
</evidence>
<keyword evidence="3 4" id="KW-0378">Hydrolase</keyword>
<keyword evidence="8" id="KW-1185">Reference proteome</keyword>
<keyword evidence="2 4" id="KW-0732">Signal</keyword>
<accession>A0A913ZYY1</accession>
<dbReference type="InterPro" id="IPR019826">
    <property type="entry name" value="Carboxylesterase_B_AS"/>
</dbReference>
<dbReference type="RefSeq" id="XP_038056684.1">
    <property type="nucleotide sequence ID" value="XM_038200756.1"/>
</dbReference>
<feature type="signal peptide" evidence="4">
    <location>
        <begin position="1"/>
        <end position="21"/>
    </location>
</feature>
<dbReference type="Gene3D" id="3.40.50.1820">
    <property type="entry name" value="alpha/beta hydrolase"/>
    <property type="match status" value="1"/>
</dbReference>
<dbReference type="InterPro" id="IPR002018">
    <property type="entry name" value="CarbesteraseB"/>
</dbReference>
<evidence type="ECO:0000256" key="3">
    <source>
        <dbReference type="ARBA" id="ARBA00022801"/>
    </source>
</evidence>
<dbReference type="PANTHER" id="PTHR43903">
    <property type="entry name" value="NEUROLIGIN"/>
    <property type="match status" value="1"/>
</dbReference>
<dbReference type="EnsemblMetazoa" id="XM_038200756.1">
    <property type="protein sequence ID" value="XP_038056684.1"/>
    <property type="gene ID" value="LOC119728494"/>
</dbReference>
<dbReference type="Pfam" id="PF00135">
    <property type="entry name" value="COesterase"/>
    <property type="match status" value="1"/>
</dbReference>
<sequence length="661" mass="73078">MAALVFVWCVMLWFVSTGVNGDTIVNTTLGQLLGTKQKLDGADYYIFKGVPYAEPPVGPLRFRAPLPKVRMTRVFNATRFGPSCPQDVSGVAQFYPAYMVQIPEGANETSEEDCLTLNIYTPVDLANMTWKSDAGLAVVLYIHGGSYLTGQGSGYDASALAVRGGVVVVTINYRLNVFGFFSTNDENAPGNFGMLDQQLALQWVHENIAGFGGDPSRVTLFGQSAGADAVSLHAFANKSRPFFKRVASHSGPSTLAFVPSRSYVASNSLKVAQALDCSSSATEEILDCLRNRTTEDILSTALSFLSPLSQFFLPVIDDVFLSSSVGYADLAHDYLILHTSGDGSVILEVAKDVFSPAKFNVTKGITKDQFKDVLGLFIPNSLSVTAVTREYASEKDTNYMEALVDFMLDWNYINLVGPVVENQPKLSSLRWAIFDYHSQVDSSRYPGLTRAPHGEELPYVFGLPFTMTSSFTDEERKLSDRVMRYWTNFFKTGDPNVNPDVNTTSNLTYWPEYGDSETYLLIQLNDSSVGQGYRKDKVMFWSDYLPKLTTAADEYCSNQRESMEPPTSDKPGCKIFIGEGLGLKLTQQQAETLIEVFMFVIIALLVILIIVFGALMGYKFKYKDRQAAIKKNGVQTNGDLKKNAAFEVNEGFTPEFEDTKM</sequence>
<dbReference type="InterPro" id="IPR029058">
    <property type="entry name" value="AB_hydrolase_fold"/>
</dbReference>
<dbReference type="InterPro" id="IPR019819">
    <property type="entry name" value="Carboxylesterase_B_CS"/>
</dbReference>
<keyword evidence="5" id="KW-0812">Transmembrane</keyword>
<dbReference type="SUPFAM" id="SSF53474">
    <property type="entry name" value="alpha/beta-Hydrolases"/>
    <property type="match status" value="1"/>
</dbReference>
<feature type="chain" id="PRO_5038168995" description="Carboxylic ester hydrolase" evidence="4">
    <location>
        <begin position="22"/>
        <end position="661"/>
    </location>
</feature>
<proteinExistence type="inferred from homology"/>
<evidence type="ECO:0000259" key="6">
    <source>
        <dbReference type="Pfam" id="PF00135"/>
    </source>
</evidence>
<dbReference type="InterPro" id="IPR051093">
    <property type="entry name" value="Neuroligin/BSAL"/>
</dbReference>
<dbReference type="EC" id="3.1.1.-" evidence="4"/>
<dbReference type="OrthoDB" id="408631at2759"/>
<dbReference type="Proteomes" id="UP000887568">
    <property type="component" value="Unplaced"/>
</dbReference>
<comment type="similarity">
    <text evidence="1 4">Belongs to the type-B carboxylesterase/lipase family.</text>
</comment>
<dbReference type="PROSITE" id="PS00941">
    <property type="entry name" value="CARBOXYLESTERASE_B_2"/>
    <property type="match status" value="1"/>
</dbReference>